<dbReference type="PANTHER" id="PTHR33392">
    <property type="entry name" value="POLYISOPRENYL-TEICHOIC ACID--PEPTIDOGLYCAN TEICHOIC ACID TRANSFERASE TAGU"/>
    <property type="match status" value="1"/>
</dbReference>
<dbReference type="InterPro" id="IPR004474">
    <property type="entry name" value="LytR_CpsA_psr"/>
</dbReference>
<feature type="compositionally biased region" description="Acidic residues" evidence="2">
    <location>
        <begin position="439"/>
        <end position="450"/>
    </location>
</feature>
<dbReference type="Proteomes" id="UP000886860">
    <property type="component" value="Unassembled WGS sequence"/>
</dbReference>
<feature type="compositionally biased region" description="Basic residues" evidence="2">
    <location>
        <begin position="11"/>
        <end position="23"/>
    </location>
</feature>
<evidence type="ECO:0000313" key="4">
    <source>
        <dbReference type="EMBL" id="HIT41068.1"/>
    </source>
</evidence>
<protein>
    <submittedName>
        <fullName evidence="4">LCP family protein</fullName>
    </submittedName>
</protein>
<organism evidence="4 5">
    <name type="scientific">Candidatus Caccovicinus merdipullorum</name>
    <dbReference type="NCBI Taxonomy" id="2840724"/>
    <lineage>
        <taxon>Bacteria</taxon>
        <taxon>Bacillati</taxon>
        <taxon>Bacillota</taxon>
        <taxon>Clostridia</taxon>
        <taxon>Eubacteriales</taxon>
        <taxon>Candidatus Caccovicinus</taxon>
    </lineage>
</organism>
<dbReference type="AlphaFoldDB" id="A0A9D1KE34"/>
<dbReference type="PANTHER" id="PTHR33392:SF6">
    <property type="entry name" value="POLYISOPRENYL-TEICHOIC ACID--PEPTIDOGLYCAN TEICHOIC ACID TRANSFERASE TAGU"/>
    <property type="match status" value="1"/>
</dbReference>
<feature type="compositionally biased region" description="Gly residues" evidence="2">
    <location>
        <begin position="469"/>
        <end position="480"/>
    </location>
</feature>
<dbReference type="Pfam" id="PF03816">
    <property type="entry name" value="LytR_cpsA_psr"/>
    <property type="match status" value="1"/>
</dbReference>
<evidence type="ECO:0000256" key="1">
    <source>
        <dbReference type="ARBA" id="ARBA00006068"/>
    </source>
</evidence>
<proteinExistence type="inferred from homology"/>
<dbReference type="InterPro" id="IPR050922">
    <property type="entry name" value="LytR/CpsA/Psr_CW_biosynth"/>
</dbReference>
<evidence type="ECO:0000313" key="5">
    <source>
        <dbReference type="Proteomes" id="UP000886860"/>
    </source>
</evidence>
<comment type="similarity">
    <text evidence="1">Belongs to the LytR/CpsA/Psr (LCP) family.</text>
</comment>
<evidence type="ECO:0000256" key="2">
    <source>
        <dbReference type="SAM" id="MobiDB-lite"/>
    </source>
</evidence>
<evidence type="ECO:0000259" key="3">
    <source>
        <dbReference type="Pfam" id="PF03816"/>
    </source>
</evidence>
<reference evidence="4" key="1">
    <citation type="submission" date="2020-10" db="EMBL/GenBank/DDBJ databases">
        <authorList>
            <person name="Gilroy R."/>
        </authorList>
    </citation>
    <scope>NUCLEOTIDE SEQUENCE</scope>
    <source>
        <strain evidence="4">CHK123-3438</strain>
    </source>
</reference>
<feature type="domain" description="Cell envelope-related transcriptional attenuator" evidence="3">
    <location>
        <begin position="104"/>
        <end position="261"/>
    </location>
</feature>
<feature type="region of interest" description="Disordered" evidence="2">
    <location>
        <begin position="360"/>
        <end position="544"/>
    </location>
</feature>
<name>A0A9D1KE34_9FIRM</name>
<feature type="compositionally biased region" description="Acidic residues" evidence="2">
    <location>
        <begin position="399"/>
        <end position="415"/>
    </location>
</feature>
<gene>
    <name evidence="4" type="ORF">IAB60_03035</name>
</gene>
<sequence length="544" mass="59202">MSIDKNSRAARQMKSRGKRPPRGRRRVSWKAILLAVILILAAAACGAVYYVNYLLGRTQDVGVKMEEMTNPNLDKETEQVQKGFWKVAVFGVDSTDGNLGKGANSDVIIICSLNWETGEIKMASVYRDTYLKVGEKNPYRKINEAYARGGPEQAIQALNENLDIAVDDYIAVNWAAVADAINNLGGVDIEVTKEEFSQINGYITSVVENTGIYSQHLKKPGYQHLDGVQAVAYCRLRKMDSDFQRTERQRKVISQCLEKAKNADLRVINTVIGVCLPQVSTSIGLNDLLELGKSINDFHLGETTGFPFDLKTQNIGSLDCVVPVTLSSNVVKLHQFLFGTENYKPSNHVEQISQDIAYNSAQAEDEGEEIRQEEMERMTSAAASTEEETEESSSQAETGESETSSESEVETETDADGNVIVKPTDASDESAEGENPLTESDEYVPEDELINDPGLITVPDDENTKPSSGSGGPGSTGGSQNGNMTIVPTAPVRESESRRPGSGPGSVPESSEESETNATVYYNRPVETDAESAGIEDGPGYFTS</sequence>
<reference evidence="4" key="2">
    <citation type="journal article" date="2021" name="PeerJ">
        <title>Extensive microbial diversity within the chicken gut microbiome revealed by metagenomics and culture.</title>
        <authorList>
            <person name="Gilroy R."/>
            <person name="Ravi A."/>
            <person name="Getino M."/>
            <person name="Pursley I."/>
            <person name="Horton D.L."/>
            <person name="Alikhan N.F."/>
            <person name="Baker D."/>
            <person name="Gharbi K."/>
            <person name="Hall N."/>
            <person name="Watson M."/>
            <person name="Adriaenssens E.M."/>
            <person name="Foster-Nyarko E."/>
            <person name="Jarju S."/>
            <person name="Secka A."/>
            <person name="Antonio M."/>
            <person name="Oren A."/>
            <person name="Chaudhuri R.R."/>
            <person name="La Ragione R."/>
            <person name="Hildebrand F."/>
            <person name="Pallen M.J."/>
        </authorList>
    </citation>
    <scope>NUCLEOTIDE SEQUENCE</scope>
    <source>
        <strain evidence="4">CHK123-3438</strain>
    </source>
</reference>
<dbReference type="EMBL" id="DVKS01000051">
    <property type="protein sequence ID" value="HIT41068.1"/>
    <property type="molecule type" value="Genomic_DNA"/>
</dbReference>
<dbReference type="Gene3D" id="3.40.630.190">
    <property type="entry name" value="LCP protein"/>
    <property type="match status" value="1"/>
</dbReference>
<accession>A0A9D1KE34</accession>
<dbReference type="NCBIfam" id="TIGR00350">
    <property type="entry name" value="lytR_cpsA_psr"/>
    <property type="match status" value="1"/>
</dbReference>
<feature type="region of interest" description="Disordered" evidence="2">
    <location>
        <begin position="1"/>
        <end position="23"/>
    </location>
</feature>
<comment type="caution">
    <text evidence="4">The sequence shown here is derived from an EMBL/GenBank/DDBJ whole genome shotgun (WGS) entry which is preliminary data.</text>
</comment>